<comment type="caution">
    <text evidence="1">The sequence shown here is derived from an EMBL/GenBank/DDBJ whole genome shotgun (WGS) entry which is preliminary data.</text>
</comment>
<proteinExistence type="predicted"/>
<evidence type="ECO:0000313" key="1">
    <source>
        <dbReference type="EMBL" id="GIQ89732.1"/>
    </source>
</evidence>
<feature type="non-terminal residue" evidence="1">
    <location>
        <position position="121"/>
    </location>
</feature>
<name>A0A9K3D703_9EUKA</name>
<gene>
    <name evidence="1" type="ORF">KIPB_012284</name>
</gene>
<dbReference type="AlphaFoldDB" id="A0A9K3D703"/>
<reference evidence="1 2" key="1">
    <citation type="journal article" date="2018" name="PLoS ONE">
        <title>The draft genome of Kipferlia bialata reveals reductive genome evolution in fornicate parasites.</title>
        <authorList>
            <person name="Tanifuji G."/>
            <person name="Takabayashi S."/>
            <person name="Kume K."/>
            <person name="Takagi M."/>
            <person name="Nakayama T."/>
            <person name="Kamikawa R."/>
            <person name="Inagaki Y."/>
            <person name="Hashimoto T."/>
        </authorList>
    </citation>
    <scope>NUCLEOTIDE SEQUENCE [LARGE SCALE GENOMIC DNA]</scope>
    <source>
        <strain evidence="1">NY0173</strain>
    </source>
</reference>
<sequence length="121" mass="13187">LAFSPNMSDVTLNVLKTCVRKAPFGFVEKSDIPTILTGIVGGIHVQVPKAEEVEKVLEVLCSQMVLTHFKGTSLHPYRGDNQLNQALQNVSTILPSQYETAMTRGCYYPGPAVMANHALLS</sequence>
<keyword evidence="2" id="KW-1185">Reference proteome</keyword>
<dbReference type="EMBL" id="BDIP01005367">
    <property type="protein sequence ID" value="GIQ89732.1"/>
    <property type="molecule type" value="Genomic_DNA"/>
</dbReference>
<accession>A0A9K3D703</accession>
<protein>
    <submittedName>
        <fullName evidence="1">Uncharacterized protein</fullName>
    </submittedName>
</protein>
<organism evidence="1 2">
    <name type="scientific">Kipferlia bialata</name>
    <dbReference type="NCBI Taxonomy" id="797122"/>
    <lineage>
        <taxon>Eukaryota</taxon>
        <taxon>Metamonada</taxon>
        <taxon>Carpediemonas-like organisms</taxon>
        <taxon>Kipferlia</taxon>
    </lineage>
</organism>
<feature type="non-terminal residue" evidence="1">
    <location>
        <position position="1"/>
    </location>
</feature>
<evidence type="ECO:0000313" key="2">
    <source>
        <dbReference type="Proteomes" id="UP000265618"/>
    </source>
</evidence>
<dbReference type="Proteomes" id="UP000265618">
    <property type="component" value="Unassembled WGS sequence"/>
</dbReference>